<dbReference type="Pfam" id="PF05649">
    <property type="entry name" value="Peptidase_M13_N"/>
    <property type="match status" value="1"/>
</dbReference>
<dbReference type="eggNOG" id="KOG3624">
    <property type="taxonomic scope" value="Eukaryota"/>
</dbReference>
<feature type="domain" description="Peptidase M13 N-terminal" evidence="24">
    <location>
        <begin position="137"/>
        <end position="485"/>
    </location>
</feature>
<keyword evidence="19" id="KW-1015">Disulfide bond</keyword>
<evidence type="ECO:0000256" key="7">
    <source>
        <dbReference type="ARBA" id="ARBA00012316"/>
    </source>
</evidence>
<comment type="cofactor">
    <cofactor evidence="2">
        <name>Zn(2+)</name>
        <dbReference type="ChEBI" id="CHEBI:29105"/>
    </cofactor>
</comment>
<evidence type="ECO:0000256" key="18">
    <source>
        <dbReference type="ARBA" id="ARBA00023136"/>
    </source>
</evidence>
<comment type="catalytic activity">
    <reaction evidence="1">
        <text>Hydrolysis of the 21-Trp-|-Val-22 bond in big endothelin to form endothelin 1.</text>
        <dbReference type="EC" id="3.4.24.71"/>
    </reaction>
</comment>
<dbReference type="SUPFAM" id="SSF55486">
    <property type="entry name" value="Metalloproteases ('zincins'), catalytic domain"/>
    <property type="match status" value="2"/>
</dbReference>
<evidence type="ECO:0000256" key="22">
    <source>
        <dbReference type="SAM" id="Phobius"/>
    </source>
</evidence>
<dbReference type="GO" id="GO:0005886">
    <property type="term" value="C:plasma membrane"/>
    <property type="evidence" value="ECO:0007669"/>
    <property type="project" value="UniProtKB-SubCell"/>
</dbReference>
<dbReference type="InterPro" id="IPR000718">
    <property type="entry name" value="Peptidase_M13"/>
</dbReference>
<evidence type="ECO:0000259" key="23">
    <source>
        <dbReference type="Pfam" id="PF01431"/>
    </source>
</evidence>
<evidence type="ECO:0000256" key="14">
    <source>
        <dbReference type="ARBA" id="ARBA00022833"/>
    </source>
</evidence>
<dbReference type="GO" id="GO:0004222">
    <property type="term" value="F:metalloendopeptidase activity"/>
    <property type="evidence" value="ECO:0007669"/>
    <property type="project" value="UniProtKB-EC"/>
</dbReference>
<keyword evidence="18 22" id="KW-0472">Membrane</keyword>
<evidence type="ECO:0000256" key="16">
    <source>
        <dbReference type="ARBA" id="ARBA00022989"/>
    </source>
</evidence>
<evidence type="ECO:0000256" key="17">
    <source>
        <dbReference type="ARBA" id="ARBA00023049"/>
    </source>
</evidence>
<comment type="similarity">
    <text evidence="6">Belongs to the peptidase M13 family.</text>
</comment>
<dbReference type="GO" id="GO:0030658">
    <property type="term" value="C:transport vesicle membrane"/>
    <property type="evidence" value="ECO:0007669"/>
    <property type="project" value="UniProtKB-ARBA"/>
</dbReference>
<keyword evidence="20" id="KW-0325">Glycoprotein</keyword>
<keyword evidence="16 22" id="KW-1133">Transmembrane helix</keyword>
<keyword evidence="13" id="KW-0378">Hydrolase</keyword>
<evidence type="ECO:0000256" key="11">
    <source>
        <dbReference type="ARBA" id="ARBA00022692"/>
    </source>
</evidence>
<evidence type="ECO:0000256" key="5">
    <source>
        <dbReference type="ARBA" id="ARBA00004401"/>
    </source>
</evidence>
<feature type="domain" description="Peptidase M13 C-terminal" evidence="23">
    <location>
        <begin position="549"/>
        <end position="699"/>
    </location>
</feature>
<dbReference type="PROSITE" id="PS51885">
    <property type="entry name" value="NEPRILYSIN"/>
    <property type="match status" value="1"/>
</dbReference>
<evidence type="ECO:0000256" key="15">
    <source>
        <dbReference type="ARBA" id="ARBA00022968"/>
    </source>
</evidence>
<dbReference type="PANTHER" id="PTHR11733">
    <property type="entry name" value="ZINC METALLOPROTEASE FAMILY M13 NEPRILYSIN-RELATED"/>
    <property type="match status" value="1"/>
</dbReference>
<evidence type="ECO:0000256" key="21">
    <source>
        <dbReference type="ARBA" id="ARBA00047067"/>
    </source>
</evidence>
<dbReference type="EC" id="3.4.24.71" evidence="7"/>
<dbReference type="Gene3D" id="3.40.390.10">
    <property type="entry name" value="Collagenase (Catalytic Domain)"/>
    <property type="match status" value="1"/>
</dbReference>
<dbReference type="AlphaFoldDB" id="S7MGY8"/>
<evidence type="ECO:0000313" key="26">
    <source>
        <dbReference type="Proteomes" id="UP000052978"/>
    </source>
</evidence>
<comment type="function">
    <text evidence="3">Converts big endothelin-1 to endothelin-1.</text>
</comment>
<accession>S7MGY8</accession>
<dbReference type="CDD" id="cd08662">
    <property type="entry name" value="M13"/>
    <property type="match status" value="1"/>
</dbReference>
<dbReference type="GO" id="GO:0046872">
    <property type="term" value="F:metal ion binding"/>
    <property type="evidence" value="ECO:0007669"/>
    <property type="project" value="UniProtKB-KW"/>
</dbReference>
<dbReference type="InterPro" id="IPR008753">
    <property type="entry name" value="Peptidase_M13_N"/>
</dbReference>
<name>S7MGY8_MYOBR</name>
<dbReference type="InterPro" id="IPR018497">
    <property type="entry name" value="Peptidase_M13_C"/>
</dbReference>
<evidence type="ECO:0000256" key="9">
    <source>
        <dbReference type="ARBA" id="ARBA00022475"/>
    </source>
</evidence>
<dbReference type="Gene3D" id="1.10.1380.10">
    <property type="entry name" value="Neutral endopeptidase , domain2"/>
    <property type="match status" value="1"/>
</dbReference>
<evidence type="ECO:0000256" key="3">
    <source>
        <dbReference type="ARBA" id="ARBA00002145"/>
    </source>
</evidence>
<keyword evidence="15" id="KW-0735">Signal-anchor</keyword>
<evidence type="ECO:0000259" key="24">
    <source>
        <dbReference type="Pfam" id="PF05649"/>
    </source>
</evidence>
<evidence type="ECO:0000256" key="8">
    <source>
        <dbReference type="ARBA" id="ARBA00018448"/>
    </source>
</evidence>
<evidence type="ECO:0000313" key="25">
    <source>
        <dbReference type="EMBL" id="EPQ03619.1"/>
    </source>
</evidence>
<dbReference type="GO" id="GO:0000139">
    <property type="term" value="C:Golgi membrane"/>
    <property type="evidence" value="ECO:0007669"/>
    <property type="project" value="UniProtKB-SubCell"/>
</dbReference>
<keyword evidence="10" id="KW-0645">Protease</keyword>
<evidence type="ECO:0000256" key="10">
    <source>
        <dbReference type="ARBA" id="ARBA00022670"/>
    </source>
</evidence>
<comment type="subunit">
    <text evidence="21">Homodimer; disulfide-linked. Interacts with PPP1R16B. Interacts with TSPAN8; this interaction recruits the endothelin converting enzyme ECE1 to tetraspanin-enriched microdomains and positively modulates its enzymatic activity.</text>
</comment>
<dbReference type="PRINTS" id="PR00786">
    <property type="entry name" value="NEPRILYSIN"/>
</dbReference>
<protein>
    <recommendedName>
        <fullName evidence="8">Endothelin-converting enzyme 1</fullName>
        <ecNumber evidence="7">3.4.24.71</ecNumber>
    </recommendedName>
</protein>
<feature type="transmembrane region" description="Helical" evidence="22">
    <location>
        <begin position="85"/>
        <end position="107"/>
    </location>
</feature>
<dbReference type="EMBL" id="KE161407">
    <property type="protein sequence ID" value="EPQ03619.1"/>
    <property type="molecule type" value="Genomic_DNA"/>
</dbReference>
<dbReference type="Proteomes" id="UP000052978">
    <property type="component" value="Unassembled WGS sequence"/>
</dbReference>
<sequence length="785" mass="88964">MIIPRKPGGWEHIRGSRDPVGSPMALQVKLQRPGLVPKSCTLWGQLPFQRFLWPSRPTQYSQVNFHSPPSGQRCWAERTQVEKRLVVLVALLAAGLVACVAVLGVQYRTRTPSVCLSQGCVSVTSSILNSMDPRVDPCQDFFTYACGGWIKTNPVPDGHSRWGTFSHLWEHNQAIIKHLLENSTASVSEAEKKAQVYYRACMNETKIEELKAKPLMEMIERLGGWNITGPWDKDNFQEILEAVTSRYRTSPLFSVYVSADSKNSNSNVIQVDQAGLGLPSRDYYLNKTENEKVLTGYLNYMVQLGKLLGGGDEDAVRPQMQQILDFETTLANITIPQEKRRDEELIYHKMTAAELQALAPAINWLPFLNAIFSPVEINASEPIVVYDKEYLSQVSTLINNTDKCLLNNYMIWTLVRKTTGFLDQRFQDADEKLMEIIYGTKKTCLPRWKLCVSDTENNLGFALGPMFVKETFAEDSKSIADAIYNMIGYPNFIMDPKELDKVFNDYTAVPDLYFENAMRFSNFSWRVTADQLRKAPNRDQWSMTPPMVNAYYSPTKNEIVFPAGILQAPFYTRSSPMALNFGGIGVVVGHELTHAFDDQGREYDKDGNLRPWWKNSSVEAFKRQTECMVQQYGNYSVNGEPVNGRHTLGENIADNGGLKAAYRAYKNWVKRNGPEQTLPTLGLTNDQLFFLGFAQAYKNWVERNGPEQTLPTLGLTNDQLFFLGFAQVWCSVRTPESTHEGLITDPHSPSRFRVIGSVSNSKEFSEHFHCPLGSPMNPRHKCEVW</sequence>
<evidence type="ECO:0000256" key="12">
    <source>
        <dbReference type="ARBA" id="ARBA00022723"/>
    </source>
</evidence>
<evidence type="ECO:0000256" key="20">
    <source>
        <dbReference type="ARBA" id="ARBA00023180"/>
    </source>
</evidence>
<evidence type="ECO:0000256" key="4">
    <source>
        <dbReference type="ARBA" id="ARBA00004323"/>
    </source>
</evidence>
<dbReference type="Pfam" id="PF01431">
    <property type="entry name" value="Peptidase_M13"/>
    <property type="match status" value="1"/>
</dbReference>
<keyword evidence="17" id="KW-0482">Metalloprotease</keyword>
<keyword evidence="9" id="KW-1003">Cell membrane</keyword>
<evidence type="ECO:0000256" key="19">
    <source>
        <dbReference type="ARBA" id="ARBA00023157"/>
    </source>
</evidence>
<keyword evidence="26" id="KW-1185">Reference proteome</keyword>
<dbReference type="InterPro" id="IPR024079">
    <property type="entry name" value="MetalloPept_cat_dom_sf"/>
</dbReference>
<evidence type="ECO:0000256" key="6">
    <source>
        <dbReference type="ARBA" id="ARBA00007357"/>
    </source>
</evidence>
<dbReference type="PANTHER" id="PTHR11733:SF130">
    <property type="entry name" value="ENDOTHELIN-CONVERTING ENZYME 1"/>
    <property type="match status" value="1"/>
</dbReference>
<keyword evidence="14" id="KW-0862">Zinc</keyword>
<dbReference type="GO" id="GO:0016486">
    <property type="term" value="P:peptide hormone processing"/>
    <property type="evidence" value="ECO:0007669"/>
    <property type="project" value="TreeGrafter"/>
</dbReference>
<organism evidence="25 26">
    <name type="scientific">Myotis brandtii</name>
    <name type="common">Brandt's bat</name>
    <dbReference type="NCBI Taxonomy" id="109478"/>
    <lineage>
        <taxon>Eukaryota</taxon>
        <taxon>Metazoa</taxon>
        <taxon>Chordata</taxon>
        <taxon>Craniata</taxon>
        <taxon>Vertebrata</taxon>
        <taxon>Euteleostomi</taxon>
        <taxon>Mammalia</taxon>
        <taxon>Eutheria</taxon>
        <taxon>Laurasiatheria</taxon>
        <taxon>Chiroptera</taxon>
        <taxon>Yangochiroptera</taxon>
        <taxon>Vespertilionidae</taxon>
        <taxon>Myotis</taxon>
    </lineage>
</organism>
<reference evidence="25 26" key="1">
    <citation type="journal article" date="2013" name="Nat. Commun.">
        <title>Genome analysis reveals insights into physiology and longevity of the Brandt's bat Myotis brandtii.</title>
        <authorList>
            <person name="Seim I."/>
            <person name="Fang X."/>
            <person name="Xiong Z."/>
            <person name="Lobanov A.V."/>
            <person name="Huang Z."/>
            <person name="Ma S."/>
            <person name="Feng Y."/>
            <person name="Turanov A.A."/>
            <person name="Zhu Y."/>
            <person name="Lenz T.L."/>
            <person name="Gerashchenko M.V."/>
            <person name="Fan D."/>
            <person name="Hee Yim S."/>
            <person name="Yao X."/>
            <person name="Jordan D."/>
            <person name="Xiong Y."/>
            <person name="Ma Y."/>
            <person name="Lyapunov A.N."/>
            <person name="Chen G."/>
            <person name="Kulakova O.I."/>
            <person name="Sun Y."/>
            <person name="Lee S.G."/>
            <person name="Bronson R.T."/>
            <person name="Moskalev A.A."/>
            <person name="Sunyaev S.R."/>
            <person name="Zhang G."/>
            <person name="Krogh A."/>
            <person name="Wang J."/>
            <person name="Gladyshev V.N."/>
        </authorList>
    </citation>
    <scope>NUCLEOTIDE SEQUENCE [LARGE SCALE GENOMIC DNA]</scope>
</reference>
<comment type="subcellular location">
    <subcellularLocation>
        <location evidence="5">Cell membrane</location>
        <topology evidence="5">Single-pass type II membrane protein</topology>
    </subcellularLocation>
    <subcellularLocation>
        <location evidence="4">Golgi apparatus membrane</location>
        <topology evidence="4">Single-pass type II membrane protein</topology>
    </subcellularLocation>
</comment>
<evidence type="ECO:0000256" key="13">
    <source>
        <dbReference type="ARBA" id="ARBA00022801"/>
    </source>
</evidence>
<evidence type="ECO:0000256" key="2">
    <source>
        <dbReference type="ARBA" id="ARBA00001947"/>
    </source>
</evidence>
<proteinExistence type="inferred from homology"/>
<dbReference type="InterPro" id="IPR042089">
    <property type="entry name" value="Peptidase_M13_dom_2"/>
</dbReference>
<keyword evidence="12" id="KW-0479">Metal-binding</keyword>
<evidence type="ECO:0000256" key="1">
    <source>
        <dbReference type="ARBA" id="ARBA00001742"/>
    </source>
</evidence>
<dbReference type="FunFam" id="1.10.1380.10:FF:000001">
    <property type="entry name" value="endothelin-converting enzyme 2 isoform X1"/>
    <property type="match status" value="1"/>
</dbReference>
<keyword evidence="11 22" id="KW-0812">Transmembrane</keyword>
<gene>
    <name evidence="25" type="ORF">D623_10012708</name>
</gene>